<gene>
    <name evidence="1" type="ORF">EGH21_18995</name>
</gene>
<evidence type="ECO:0000313" key="1">
    <source>
        <dbReference type="EMBL" id="MBX0325120.1"/>
    </source>
</evidence>
<dbReference type="Proteomes" id="UP001430377">
    <property type="component" value="Unassembled WGS sequence"/>
</dbReference>
<keyword evidence="2" id="KW-1185">Reference proteome</keyword>
<protein>
    <submittedName>
        <fullName evidence="1">Uncharacterized protein</fullName>
    </submittedName>
</protein>
<dbReference type="Pfam" id="PF24366">
    <property type="entry name" value="DUF7522"/>
    <property type="match status" value="1"/>
</dbReference>
<accession>A0AAW4PV06</accession>
<proteinExistence type="predicted"/>
<evidence type="ECO:0000313" key="2">
    <source>
        <dbReference type="Proteomes" id="UP001430377"/>
    </source>
</evidence>
<dbReference type="AlphaFoldDB" id="A0AAW4PV06"/>
<dbReference type="EMBL" id="RKLR01000010">
    <property type="protein sequence ID" value="MBX0325120.1"/>
    <property type="molecule type" value="Genomic_DNA"/>
</dbReference>
<name>A0AAW4PV06_9EURY</name>
<sequence length="122" mass="13763">MPHETTARLAEYAHNNVNDALRTIAVVYEGDCEVLYLRDDLKGEYTAAEYKSVVDSFRVVPELTSDMTSEAPLGSKQCLIHYHEKAFVFQFPHEACHSLLLSVEPTVGSRLQSFINGCQQRL</sequence>
<reference evidence="1 2" key="1">
    <citation type="submission" date="2021-06" db="EMBL/GenBank/DDBJ databases">
        <title>Halomicroarcula sp. a new haloarchaeum isolated from saline soil.</title>
        <authorList>
            <person name="Duran-Viseras A."/>
            <person name="Sanchez-Porro C."/>
            <person name="Ventosa A."/>
        </authorList>
    </citation>
    <scope>NUCLEOTIDE SEQUENCE [LARGE SCALE GENOMIC DNA]</scope>
    <source>
        <strain evidence="1 2">F13</strain>
    </source>
</reference>
<organism evidence="1 2">
    <name type="scientific">Haloarcula rubra</name>
    <dbReference type="NCBI Taxonomy" id="2487747"/>
    <lineage>
        <taxon>Archaea</taxon>
        <taxon>Methanobacteriati</taxon>
        <taxon>Methanobacteriota</taxon>
        <taxon>Stenosarchaea group</taxon>
        <taxon>Halobacteria</taxon>
        <taxon>Halobacteriales</taxon>
        <taxon>Haloarculaceae</taxon>
        <taxon>Haloarcula</taxon>
    </lineage>
</organism>
<dbReference type="RefSeq" id="WP_220619984.1">
    <property type="nucleotide sequence ID" value="NZ_RKLR01000010.1"/>
</dbReference>
<dbReference type="InterPro" id="IPR055944">
    <property type="entry name" value="DUF7522"/>
</dbReference>
<comment type="caution">
    <text evidence="1">The sequence shown here is derived from an EMBL/GenBank/DDBJ whole genome shotgun (WGS) entry which is preliminary data.</text>
</comment>